<evidence type="ECO:0000256" key="1">
    <source>
        <dbReference type="ARBA" id="ARBA00022737"/>
    </source>
</evidence>
<dbReference type="Gene3D" id="2.20.120.10">
    <property type="entry name" value="Multimodular pneumococcal cell wall endolysin, domain 3"/>
    <property type="match status" value="1"/>
</dbReference>
<proteinExistence type="predicted"/>
<feature type="repeat" description="Cell wall-binding" evidence="2">
    <location>
        <begin position="218"/>
        <end position="237"/>
    </location>
</feature>
<dbReference type="SUPFAM" id="SSF54001">
    <property type="entry name" value="Cysteine proteinases"/>
    <property type="match status" value="1"/>
</dbReference>
<dbReference type="PROSITE" id="PS51170">
    <property type="entry name" value="CW"/>
    <property type="match status" value="2"/>
</dbReference>
<dbReference type="InterPro" id="IPR018337">
    <property type="entry name" value="Cell_wall/Cho-bd_repeat"/>
</dbReference>
<dbReference type="AlphaFoldDB" id="A0A3E2NCR1"/>
<protein>
    <submittedName>
        <fullName evidence="3">Cell wall-binding protein</fullName>
    </submittedName>
</protein>
<dbReference type="RefSeq" id="WP_117417224.1">
    <property type="nucleotide sequence ID" value="NZ_QOHO01000031.1"/>
</dbReference>
<feature type="repeat" description="Cell wall-binding" evidence="2">
    <location>
        <begin position="196"/>
        <end position="216"/>
    </location>
</feature>
<dbReference type="Proteomes" id="UP000260680">
    <property type="component" value="Unassembled WGS sequence"/>
</dbReference>
<accession>A0A3E2NCR1</accession>
<dbReference type="Gene3D" id="3.90.1720.10">
    <property type="entry name" value="endopeptidase domain like (from Nostoc punctiforme)"/>
    <property type="match status" value="1"/>
</dbReference>
<dbReference type="InterPro" id="IPR038765">
    <property type="entry name" value="Papain-like_cys_pep_sf"/>
</dbReference>
<comment type="caution">
    <text evidence="3">The sequence shown here is derived from an EMBL/GenBank/DDBJ whole genome shotgun (WGS) entry which is preliminary data.</text>
</comment>
<sequence length="280" mass="31283">MSATQKRQAVCDKYSIIIGRNIYNQDLRDYCYKPYKDGKYYSDCSSSICYAYKEAGEGFGILNTAGIFTSYKLTTVDINITEGIPDISKLRPGDMLEFAGSDASRPLKIGHVEMYCGNGIICGHGSGNPSYKDLVAYCKSRYNSWATGGWRKGIVCVRRYIQDDAAVQPEPEKQSGWKQETDGYKFYLGNTGEPVCNSWYLDTDGKWYWFNAAGIMVKNVWYQYKGDWYYLGPDGAMCKSQLVENSGKIYAVDNNGKMVTGEVLLTTLSDGALQYTGLAA</sequence>
<keyword evidence="1" id="KW-0677">Repeat</keyword>
<evidence type="ECO:0000313" key="4">
    <source>
        <dbReference type="Proteomes" id="UP000260680"/>
    </source>
</evidence>
<reference evidence="3 4" key="1">
    <citation type="submission" date="2018-07" db="EMBL/GenBank/DDBJ databases">
        <title>New species, Clostridium PI-S10-A1B.</title>
        <authorList>
            <person name="Krishna G."/>
            <person name="Summeta K."/>
            <person name="Shikha S."/>
            <person name="Prabhu P.B."/>
            <person name="Suresh K."/>
        </authorList>
    </citation>
    <scope>NUCLEOTIDE SEQUENCE [LARGE SCALE GENOMIC DNA]</scope>
    <source>
        <strain evidence="3 4">PI-S10-A1B</strain>
    </source>
</reference>
<dbReference type="OrthoDB" id="9794294at2"/>
<dbReference type="Pfam" id="PF19127">
    <property type="entry name" value="Choline_bind_3"/>
    <property type="match status" value="1"/>
</dbReference>
<name>A0A3E2NCR1_9FIRM</name>
<evidence type="ECO:0000256" key="2">
    <source>
        <dbReference type="PROSITE-ProRule" id="PRU00591"/>
    </source>
</evidence>
<dbReference type="Gene3D" id="2.10.270.10">
    <property type="entry name" value="Cholin Binding"/>
    <property type="match status" value="1"/>
</dbReference>
<organism evidence="3 4">
    <name type="scientific">Lacrimispora amygdalina</name>
    <dbReference type="NCBI Taxonomy" id="253257"/>
    <lineage>
        <taxon>Bacteria</taxon>
        <taxon>Bacillati</taxon>
        <taxon>Bacillota</taxon>
        <taxon>Clostridia</taxon>
        <taxon>Lachnospirales</taxon>
        <taxon>Lachnospiraceae</taxon>
        <taxon>Lacrimispora</taxon>
    </lineage>
</organism>
<dbReference type="SUPFAM" id="SSF69360">
    <property type="entry name" value="Cell wall binding repeat"/>
    <property type="match status" value="1"/>
</dbReference>
<dbReference type="EMBL" id="QOHO01000031">
    <property type="protein sequence ID" value="RFZ78798.1"/>
    <property type="molecule type" value="Genomic_DNA"/>
</dbReference>
<evidence type="ECO:0000313" key="3">
    <source>
        <dbReference type="EMBL" id="RFZ78798.1"/>
    </source>
</evidence>
<gene>
    <name evidence="3" type="ORF">DS742_11865</name>
</gene>